<proteinExistence type="inferred from homology"/>
<keyword evidence="5" id="KW-1185">Reference proteome</keyword>
<dbReference type="GO" id="GO:0071944">
    <property type="term" value="C:cell periphery"/>
    <property type="evidence" value="ECO:0007669"/>
    <property type="project" value="TreeGrafter"/>
</dbReference>
<dbReference type="GO" id="GO:0036435">
    <property type="term" value="F:K48-linked polyubiquitin modification-dependent protein binding"/>
    <property type="evidence" value="ECO:0007669"/>
    <property type="project" value="UniProtKB-UniRule"/>
</dbReference>
<dbReference type="GO" id="GO:0016807">
    <property type="term" value="F:cysteine-type carboxypeptidase activity"/>
    <property type="evidence" value="ECO:0007669"/>
    <property type="project" value="TreeGrafter"/>
</dbReference>
<dbReference type="InterPro" id="IPR007518">
    <property type="entry name" value="MINDY"/>
</dbReference>
<dbReference type="GO" id="GO:1990380">
    <property type="term" value="F:K48-linked deubiquitinase activity"/>
    <property type="evidence" value="ECO:0007669"/>
    <property type="project" value="UniProtKB-UniRule"/>
</dbReference>
<dbReference type="Pfam" id="PF04424">
    <property type="entry name" value="MINDY_DUB"/>
    <property type="match status" value="1"/>
</dbReference>
<dbReference type="OrthoDB" id="10261212at2759"/>
<comment type="similarity">
    <text evidence="1 2">Belongs to the MINDY deubiquitinase family. FAM63 subfamily.</text>
</comment>
<reference evidence="4 5" key="1">
    <citation type="submission" date="2019-07" db="EMBL/GenBank/DDBJ databases">
        <title>Draft genome assembly of a fouling barnacle, Amphibalanus amphitrite (Darwin, 1854): The first reference genome for Thecostraca.</title>
        <authorList>
            <person name="Kim W."/>
        </authorList>
    </citation>
    <scope>NUCLEOTIDE SEQUENCE [LARGE SCALE GENOMIC DNA]</scope>
    <source>
        <strain evidence="4">SNU_AA5</strain>
        <tissue evidence="4">Soma without cirri and trophi</tissue>
    </source>
</reference>
<dbReference type="EC" id="3.4.19.12" evidence="2"/>
<name>A0A6A4UWI0_AMPAM</name>
<keyword evidence="2 4" id="KW-0378">Hydrolase</keyword>
<evidence type="ECO:0000256" key="2">
    <source>
        <dbReference type="RuleBase" id="RU367139"/>
    </source>
</evidence>
<dbReference type="Proteomes" id="UP000440578">
    <property type="component" value="Unassembled WGS sequence"/>
</dbReference>
<dbReference type="AlphaFoldDB" id="A0A6A4UWI0"/>
<keyword evidence="2" id="KW-0788">Thiol protease</keyword>
<accession>A0A6A4UWI0</accession>
<feature type="domain" description="MINDY deubiquitinase" evidence="3">
    <location>
        <begin position="98"/>
        <end position="363"/>
    </location>
</feature>
<dbReference type="PANTHER" id="PTHR18063:SF6">
    <property type="entry name" value="UBIQUITIN CARBOXYL-TERMINAL HYDROLASE"/>
    <property type="match status" value="1"/>
</dbReference>
<comment type="catalytic activity">
    <reaction evidence="2">
        <text>Thiol-dependent hydrolysis of ester, thioester, amide, peptide and isopeptide bonds formed by the C-terminal Gly of ubiquitin (a 76-residue protein attached to proteins as an intracellular targeting signal).</text>
        <dbReference type="EC" id="3.4.19.12"/>
    </reaction>
</comment>
<dbReference type="GO" id="GO:0140934">
    <property type="term" value="F:histone deubiquitinase activity"/>
    <property type="evidence" value="ECO:0007669"/>
    <property type="project" value="UniProtKB-UniRule"/>
</dbReference>
<evidence type="ECO:0000256" key="1">
    <source>
        <dbReference type="ARBA" id="ARBA00006616"/>
    </source>
</evidence>
<gene>
    <name evidence="4" type="primary">Mindy2</name>
    <name evidence="4" type="ORF">FJT64_014486</name>
</gene>
<dbReference type="GO" id="GO:0005829">
    <property type="term" value="C:cytosol"/>
    <property type="evidence" value="ECO:0007669"/>
    <property type="project" value="TreeGrafter"/>
</dbReference>
<evidence type="ECO:0000313" key="4">
    <source>
        <dbReference type="EMBL" id="KAF0287006.1"/>
    </source>
</evidence>
<evidence type="ECO:0000313" key="5">
    <source>
        <dbReference type="Proteomes" id="UP000440578"/>
    </source>
</evidence>
<sequence length="420" mass="46248">MIFSCLSIYCNNKPAQELDLFMPADAVEPTLVALPEEPAGSAEPARVALSEEEPVGSAEPARVALPEEPACAADAERVALPEEPASAAGAERHVSDTAHHIKWVQFHGARSPIITQNVNGPCPLLALINVMLLKGKVQLPSALEVITIGQLMDYIGDTMLDSAPAEAQQPDFQQNMQDAVAILPKLQTGLDVNVKFSGVQEFEYTPECCIFDLLHVRLYHGWLVDPREPDVHRVVAQCGYNQLADKIITNKDSDDPELLHEGDCGPADGGLSLLFCCIVLLAENFLDTTASQLTAHGLSQLRETMRDGELAVFFRNNHFSTIYRYQDQLYLLVTDQGFLREPRVVWETLSSTDGAGQFVNGNFEPLSPERPPASGPEQVDHDYMVALSLQEESSRQQAQDMQWQEYKEAEFGTSAELLSE</sequence>
<dbReference type="GO" id="GO:0071108">
    <property type="term" value="P:protein K48-linked deubiquitination"/>
    <property type="evidence" value="ECO:0007669"/>
    <property type="project" value="TreeGrafter"/>
</dbReference>
<dbReference type="PANTHER" id="PTHR18063">
    <property type="entry name" value="NF-E2 INDUCIBLE PROTEIN"/>
    <property type="match status" value="1"/>
</dbReference>
<evidence type="ECO:0000259" key="3">
    <source>
        <dbReference type="Pfam" id="PF04424"/>
    </source>
</evidence>
<keyword evidence="2" id="KW-0833">Ubl conjugation pathway</keyword>
<dbReference type="GO" id="GO:0004843">
    <property type="term" value="F:cysteine-type deubiquitinase activity"/>
    <property type="evidence" value="ECO:0007669"/>
    <property type="project" value="UniProtKB-UniRule"/>
</dbReference>
<protein>
    <recommendedName>
        <fullName evidence="2">Ubiquitin carboxyl-terminal hydrolase</fullName>
        <ecNumber evidence="2">3.4.19.12</ecNumber>
    </recommendedName>
</protein>
<dbReference type="GO" id="GO:0006508">
    <property type="term" value="P:proteolysis"/>
    <property type="evidence" value="ECO:0007669"/>
    <property type="project" value="UniProtKB-KW"/>
</dbReference>
<comment type="function">
    <text evidence="2">Hydrolase that can specifically remove 'Lys-48'-linked conjugated ubiquitin from proteins. Has exodeubiquitinase activity and has a preference for long polyubiquitin chains. May play a regulatory role at the level of protein turnover.</text>
</comment>
<keyword evidence="2" id="KW-0645">Protease</keyword>
<dbReference type="EMBL" id="VIIS01002216">
    <property type="protein sequence ID" value="KAF0287006.1"/>
    <property type="molecule type" value="Genomic_DNA"/>
</dbReference>
<organism evidence="4 5">
    <name type="scientific">Amphibalanus amphitrite</name>
    <name type="common">Striped barnacle</name>
    <name type="synonym">Balanus amphitrite</name>
    <dbReference type="NCBI Taxonomy" id="1232801"/>
    <lineage>
        <taxon>Eukaryota</taxon>
        <taxon>Metazoa</taxon>
        <taxon>Ecdysozoa</taxon>
        <taxon>Arthropoda</taxon>
        <taxon>Crustacea</taxon>
        <taxon>Multicrustacea</taxon>
        <taxon>Cirripedia</taxon>
        <taxon>Thoracica</taxon>
        <taxon>Thoracicalcarea</taxon>
        <taxon>Balanomorpha</taxon>
        <taxon>Balanoidea</taxon>
        <taxon>Balanidae</taxon>
        <taxon>Amphibalaninae</taxon>
        <taxon>Amphibalanus</taxon>
    </lineage>
</organism>
<comment type="caution">
    <text evidence="4">The sequence shown here is derived from an EMBL/GenBank/DDBJ whole genome shotgun (WGS) entry which is preliminary data.</text>
</comment>
<dbReference type="InterPro" id="IPR033979">
    <property type="entry name" value="MINDY_domain"/>
</dbReference>